<keyword evidence="2" id="KW-1185">Reference proteome</keyword>
<dbReference type="Gene3D" id="3.30.420.10">
    <property type="entry name" value="Ribonuclease H-like superfamily/Ribonuclease H"/>
    <property type="match status" value="1"/>
</dbReference>
<proteinExistence type="predicted"/>
<protein>
    <submittedName>
        <fullName evidence="1">Uncharacterized protein</fullName>
    </submittedName>
</protein>
<dbReference type="GO" id="GO:0003676">
    <property type="term" value="F:nucleic acid binding"/>
    <property type="evidence" value="ECO:0007669"/>
    <property type="project" value="InterPro"/>
</dbReference>
<accession>A0A8J6HU57</accession>
<dbReference type="AlphaFoldDB" id="A0A8J6HU57"/>
<dbReference type="InterPro" id="IPR036397">
    <property type="entry name" value="RNaseH_sf"/>
</dbReference>
<organism evidence="1 2">
    <name type="scientific">Tenebrio molitor</name>
    <name type="common">Yellow mealworm beetle</name>
    <dbReference type="NCBI Taxonomy" id="7067"/>
    <lineage>
        <taxon>Eukaryota</taxon>
        <taxon>Metazoa</taxon>
        <taxon>Ecdysozoa</taxon>
        <taxon>Arthropoda</taxon>
        <taxon>Hexapoda</taxon>
        <taxon>Insecta</taxon>
        <taxon>Pterygota</taxon>
        <taxon>Neoptera</taxon>
        <taxon>Endopterygota</taxon>
        <taxon>Coleoptera</taxon>
        <taxon>Polyphaga</taxon>
        <taxon>Cucujiformia</taxon>
        <taxon>Tenebrionidae</taxon>
        <taxon>Tenebrio</taxon>
    </lineage>
</organism>
<sequence length="207" mass="23132">MGKQNPTERRNQELKKALRLHLHDQPDHEWDCSIPNVLFAIRRRSNAATGASPSKILYGQNLPYSGSWDAPATIAPLVSKQQIRADARSHQARYVEERRPVPAVKKPPQYQSGSMVLIQSRSQSGVPFQPKWTGPHRVLRRLGEADMYLVNLGNRVVKCHVDRLRSAPPCRLVGKPSGTLRRPISVKLLTTGRWALRSSSGKGLVAP</sequence>
<comment type="caution">
    <text evidence="1">The sequence shown here is derived from an EMBL/GenBank/DDBJ whole genome shotgun (WGS) entry which is preliminary data.</text>
</comment>
<dbReference type="EMBL" id="JABDTM020012468">
    <property type="protein sequence ID" value="KAH0820258.1"/>
    <property type="molecule type" value="Genomic_DNA"/>
</dbReference>
<evidence type="ECO:0000313" key="1">
    <source>
        <dbReference type="EMBL" id="KAH0820258.1"/>
    </source>
</evidence>
<gene>
    <name evidence="1" type="ORF">GEV33_002534</name>
</gene>
<dbReference type="Proteomes" id="UP000719412">
    <property type="component" value="Unassembled WGS sequence"/>
</dbReference>
<reference evidence="1" key="1">
    <citation type="journal article" date="2020" name="J Insects Food Feed">
        <title>The yellow mealworm (Tenebrio molitor) genome: a resource for the emerging insects as food and feed industry.</title>
        <authorList>
            <person name="Eriksson T."/>
            <person name="Andere A."/>
            <person name="Kelstrup H."/>
            <person name="Emery V."/>
            <person name="Picard C."/>
        </authorList>
    </citation>
    <scope>NUCLEOTIDE SEQUENCE</scope>
    <source>
        <strain evidence="1">Stoneville</strain>
        <tissue evidence="1">Whole head</tissue>
    </source>
</reference>
<reference evidence="1" key="2">
    <citation type="submission" date="2021-08" db="EMBL/GenBank/DDBJ databases">
        <authorList>
            <person name="Eriksson T."/>
        </authorList>
    </citation>
    <scope>NUCLEOTIDE SEQUENCE</scope>
    <source>
        <strain evidence="1">Stoneville</strain>
        <tissue evidence="1">Whole head</tissue>
    </source>
</reference>
<name>A0A8J6HU57_TENMO</name>
<evidence type="ECO:0000313" key="2">
    <source>
        <dbReference type="Proteomes" id="UP000719412"/>
    </source>
</evidence>